<dbReference type="OrthoDB" id="3357341at2759"/>
<name>A0A5C3ERQ4_9BASI</name>
<evidence type="ECO:0000313" key="2">
    <source>
        <dbReference type="EMBL" id="SPO34993.1"/>
    </source>
</evidence>
<feature type="region of interest" description="Disordered" evidence="1">
    <location>
        <begin position="393"/>
        <end position="474"/>
    </location>
</feature>
<feature type="compositionally biased region" description="Basic and acidic residues" evidence="1">
    <location>
        <begin position="42"/>
        <end position="57"/>
    </location>
</feature>
<feature type="compositionally biased region" description="Basic and acidic residues" evidence="1">
    <location>
        <begin position="487"/>
        <end position="499"/>
    </location>
</feature>
<keyword evidence="3" id="KW-1185">Reference proteome</keyword>
<feature type="compositionally biased region" description="Low complexity" evidence="1">
    <location>
        <begin position="435"/>
        <end position="456"/>
    </location>
</feature>
<accession>A0A5C3ERQ4</accession>
<feature type="region of interest" description="Disordered" evidence="1">
    <location>
        <begin position="487"/>
        <end position="599"/>
    </location>
</feature>
<evidence type="ECO:0000313" key="3">
    <source>
        <dbReference type="Proteomes" id="UP000323386"/>
    </source>
</evidence>
<evidence type="ECO:0000256" key="1">
    <source>
        <dbReference type="SAM" id="MobiDB-lite"/>
    </source>
</evidence>
<feature type="region of interest" description="Disordered" evidence="1">
    <location>
        <begin position="29"/>
        <end position="78"/>
    </location>
</feature>
<feature type="region of interest" description="Disordered" evidence="1">
    <location>
        <begin position="244"/>
        <end position="290"/>
    </location>
</feature>
<dbReference type="Proteomes" id="UP000323386">
    <property type="component" value="Unassembled WGS sequence"/>
</dbReference>
<feature type="compositionally biased region" description="Low complexity" evidence="1">
    <location>
        <begin position="583"/>
        <end position="593"/>
    </location>
</feature>
<protein>
    <submittedName>
        <fullName evidence="2">Uncharacterized protein</fullName>
    </submittedName>
</protein>
<dbReference type="AlphaFoldDB" id="A0A5C3ERQ4"/>
<gene>
    <name evidence="2" type="ORF">PSFLO_00464</name>
</gene>
<sequence length="599" mass="63312">MALDSALFTLHLVRREQHPWIVDLYQANLPPPAPPPPPVPSKDNHTGCDNDSDDRRPKAFSGTIPDRPTRSNSSDAIDYSKHTPLYTRHRATNSARYSSILLDGVLTDCLLASVAAPSTTARSKAVQLHSPDSTVTIEKRNKTFHQDWRFTVEDHLFQWRRESSARGGSSYTCEVIRKPDPKVLAAQYRPATKTKPGVLQFMDYNLDRLELKDKRGLEVLLIMTLSCLLDQEYDEKLASRGEPNMYISRDAPPATEDAANLGPMPGSSSRLHPHGPAAAIGGPGESGAGTAELEPNEVLITHWGTVEDYVDHCLTLLRTDEVRGKGKGRGMHLIVLRSDSAETTPKAVQVAAAVKAAYYRLPDEAKGTVFGNSSAQHQIEDELYQYVRTEDDSDLSAGANGNAGGGLSSSPTSTPAPAAAAPKRRVINLNPPGSPSQRPASAAPSAGPASMAVNGSSGSGPTAGTGNRAGYLRSPPSKLKVFLSKERIGELEPPKKPEPWDPSLTALQDEPRSSLAAPVVPARPRSTSPNPGAGGGGLRPSAAQASRPTDYGRTPSSSSSGGGGGGSRPGSSSADPRGEAPGRGKALLSKLGLGSNGGH</sequence>
<dbReference type="EMBL" id="OOIP01000001">
    <property type="protein sequence ID" value="SPO34993.1"/>
    <property type="molecule type" value="Genomic_DNA"/>
</dbReference>
<feature type="compositionally biased region" description="Low complexity" evidence="1">
    <location>
        <begin position="408"/>
        <end position="421"/>
    </location>
</feature>
<reference evidence="2 3" key="1">
    <citation type="submission" date="2018-03" db="EMBL/GenBank/DDBJ databases">
        <authorList>
            <person name="Guldener U."/>
        </authorList>
    </citation>
    <scope>NUCLEOTIDE SEQUENCE [LARGE SCALE GENOMIC DNA]</scope>
    <source>
        <strain evidence="2 3">DAOM196992</strain>
    </source>
</reference>
<feature type="compositionally biased region" description="Pro residues" evidence="1">
    <location>
        <begin position="29"/>
        <end position="40"/>
    </location>
</feature>
<proteinExistence type="predicted"/>
<organism evidence="2 3">
    <name type="scientific">Pseudozyma flocculosa</name>
    <dbReference type="NCBI Taxonomy" id="84751"/>
    <lineage>
        <taxon>Eukaryota</taxon>
        <taxon>Fungi</taxon>
        <taxon>Dikarya</taxon>
        <taxon>Basidiomycota</taxon>
        <taxon>Ustilaginomycotina</taxon>
        <taxon>Ustilaginomycetes</taxon>
        <taxon>Ustilaginales</taxon>
        <taxon>Ustilaginaceae</taxon>
        <taxon>Pseudozyma</taxon>
    </lineage>
</organism>